<feature type="chain" id="PRO_5025643833" description="RING-type E3 ubiquitin transferase" evidence="15">
    <location>
        <begin position="19"/>
        <end position="238"/>
    </location>
</feature>
<dbReference type="AlphaFoldDB" id="A0A6A4LBN2"/>
<evidence type="ECO:0000256" key="1">
    <source>
        <dbReference type="ARBA" id="ARBA00000900"/>
    </source>
</evidence>
<comment type="pathway">
    <text evidence="3">Protein modification; protein ubiquitination.</text>
</comment>
<name>A0A6A4LBN2_9ERIC</name>
<keyword evidence="9" id="KW-0863">Zinc-finger</keyword>
<keyword evidence="13" id="KW-0472">Membrane</keyword>
<keyword evidence="6" id="KW-0812">Transmembrane</keyword>
<evidence type="ECO:0000256" key="14">
    <source>
        <dbReference type="ARBA" id="ARBA00024209"/>
    </source>
</evidence>
<keyword evidence="7" id="KW-0479">Metal-binding</keyword>
<dbReference type="GO" id="GO:0061630">
    <property type="term" value="F:ubiquitin protein ligase activity"/>
    <property type="evidence" value="ECO:0007669"/>
    <property type="project" value="UniProtKB-EC"/>
</dbReference>
<dbReference type="Proteomes" id="UP000428333">
    <property type="component" value="Linkage Group LG06"/>
</dbReference>
<evidence type="ECO:0000256" key="15">
    <source>
        <dbReference type="SAM" id="SignalP"/>
    </source>
</evidence>
<comment type="similarity">
    <text evidence="14">Belongs to the RING-type zinc finger family. ATL subfamily.</text>
</comment>
<evidence type="ECO:0000256" key="7">
    <source>
        <dbReference type="ARBA" id="ARBA00022723"/>
    </source>
</evidence>
<dbReference type="GO" id="GO:0008270">
    <property type="term" value="F:zinc ion binding"/>
    <property type="evidence" value="ECO:0007669"/>
    <property type="project" value="UniProtKB-KW"/>
</dbReference>
<evidence type="ECO:0000313" key="18">
    <source>
        <dbReference type="Proteomes" id="UP000428333"/>
    </source>
</evidence>
<evidence type="ECO:0000313" key="17">
    <source>
        <dbReference type="EMBL" id="KAE9456703.1"/>
    </source>
</evidence>
<feature type="signal peptide" evidence="15">
    <location>
        <begin position="1"/>
        <end position="18"/>
    </location>
</feature>
<keyword evidence="8 15" id="KW-0732">Signal</keyword>
<sequence length="238" mass="26549">MAAIVFFLLFQGLLVTRAHRNECKQETRCGDEGPAIRCPFWKMDQQPAHDCGYGPGFGLSCSVTNQTFLELSLSVKVLVQKIDYGQQEIYVKNPNKCFPSLNLSSSPFQFSKRLVKNFSLFSCPSTVPLTSLGHQVTCLSSPHAGHLVYAISSDDLIKDQPLLSCVKMYNIPSVPTGIFDQGYSVLSWSVDFESDCSGAPEGTLCYSFLFKFEFNKIFLLHMSLLWSLKSPIIFAVVQ</sequence>
<dbReference type="EMBL" id="QEFC01001576">
    <property type="protein sequence ID" value="KAE9456703.1"/>
    <property type="molecule type" value="Genomic_DNA"/>
</dbReference>
<keyword evidence="12" id="KW-1133">Transmembrane helix</keyword>
<comment type="subcellular location">
    <subcellularLocation>
        <location evidence="2">Membrane</location>
        <topology evidence="2">Single-pass membrane protein</topology>
    </subcellularLocation>
</comment>
<keyword evidence="5" id="KW-0808">Transferase</keyword>
<dbReference type="OrthoDB" id="1711772at2759"/>
<keyword evidence="11" id="KW-0862">Zinc</keyword>
<keyword evidence="10" id="KW-0833">Ubl conjugation pathway</keyword>
<evidence type="ECO:0000256" key="12">
    <source>
        <dbReference type="ARBA" id="ARBA00022989"/>
    </source>
</evidence>
<evidence type="ECO:0000256" key="13">
    <source>
        <dbReference type="ARBA" id="ARBA00023136"/>
    </source>
</evidence>
<evidence type="ECO:0000256" key="4">
    <source>
        <dbReference type="ARBA" id="ARBA00012483"/>
    </source>
</evidence>
<keyword evidence="18" id="KW-1185">Reference proteome</keyword>
<evidence type="ECO:0000256" key="3">
    <source>
        <dbReference type="ARBA" id="ARBA00004906"/>
    </source>
</evidence>
<evidence type="ECO:0000256" key="8">
    <source>
        <dbReference type="ARBA" id="ARBA00022729"/>
    </source>
</evidence>
<dbReference type="Pfam" id="PF13947">
    <property type="entry name" value="GUB_WAK_bind"/>
    <property type="match status" value="1"/>
</dbReference>
<protein>
    <recommendedName>
        <fullName evidence="4">RING-type E3 ubiquitin transferase</fullName>
        <ecNumber evidence="4">2.3.2.27</ecNumber>
    </recommendedName>
</protein>
<dbReference type="PANTHER" id="PTHR46279">
    <property type="entry name" value="RING/U-BOX SUPERFAMILY PROTEIN"/>
    <property type="match status" value="1"/>
</dbReference>
<evidence type="ECO:0000256" key="11">
    <source>
        <dbReference type="ARBA" id="ARBA00022833"/>
    </source>
</evidence>
<reference evidence="17 18" key="1">
    <citation type="journal article" date="2019" name="Genome Biol. Evol.">
        <title>The Rhododendron genome and chromosomal organization provide insight into shared whole-genome duplications across the heath family (Ericaceae).</title>
        <authorList>
            <person name="Soza V.L."/>
            <person name="Lindsley D."/>
            <person name="Waalkes A."/>
            <person name="Ramage E."/>
            <person name="Patwardhan R.P."/>
            <person name="Burton J.N."/>
            <person name="Adey A."/>
            <person name="Kumar A."/>
            <person name="Qiu R."/>
            <person name="Shendure J."/>
            <person name="Hall B."/>
        </authorList>
    </citation>
    <scope>NUCLEOTIDE SEQUENCE [LARGE SCALE GENOMIC DNA]</scope>
    <source>
        <strain evidence="17">RSF 1966-606</strain>
    </source>
</reference>
<gene>
    <name evidence="17" type="ORF">C3L33_11392</name>
</gene>
<accession>A0A6A4LBN2</accession>
<dbReference type="GO" id="GO:0016020">
    <property type="term" value="C:membrane"/>
    <property type="evidence" value="ECO:0007669"/>
    <property type="project" value="UniProtKB-SubCell"/>
</dbReference>
<evidence type="ECO:0000256" key="5">
    <source>
        <dbReference type="ARBA" id="ARBA00022679"/>
    </source>
</evidence>
<dbReference type="InterPro" id="IPR025287">
    <property type="entry name" value="WAK_GUB"/>
</dbReference>
<organism evidence="17 18">
    <name type="scientific">Rhododendron williamsianum</name>
    <dbReference type="NCBI Taxonomy" id="262921"/>
    <lineage>
        <taxon>Eukaryota</taxon>
        <taxon>Viridiplantae</taxon>
        <taxon>Streptophyta</taxon>
        <taxon>Embryophyta</taxon>
        <taxon>Tracheophyta</taxon>
        <taxon>Spermatophyta</taxon>
        <taxon>Magnoliopsida</taxon>
        <taxon>eudicotyledons</taxon>
        <taxon>Gunneridae</taxon>
        <taxon>Pentapetalae</taxon>
        <taxon>asterids</taxon>
        <taxon>Ericales</taxon>
        <taxon>Ericaceae</taxon>
        <taxon>Ericoideae</taxon>
        <taxon>Rhodoreae</taxon>
        <taxon>Rhododendron</taxon>
    </lineage>
</organism>
<evidence type="ECO:0000256" key="6">
    <source>
        <dbReference type="ARBA" id="ARBA00022692"/>
    </source>
</evidence>
<dbReference type="InterPro" id="IPR046948">
    <property type="entry name" value="ATL20-22-like"/>
</dbReference>
<comment type="catalytic activity">
    <reaction evidence="1">
        <text>S-ubiquitinyl-[E2 ubiquitin-conjugating enzyme]-L-cysteine + [acceptor protein]-L-lysine = [E2 ubiquitin-conjugating enzyme]-L-cysteine + N(6)-ubiquitinyl-[acceptor protein]-L-lysine.</text>
        <dbReference type="EC" id="2.3.2.27"/>
    </reaction>
</comment>
<feature type="domain" description="Wall-associated receptor kinase galacturonan-binding" evidence="16">
    <location>
        <begin position="23"/>
        <end position="92"/>
    </location>
</feature>
<dbReference type="EC" id="2.3.2.27" evidence="4"/>
<evidence type="ECO:0000256" key="10">
    <source>
        <dbReference type="ARBA" id="ARBA00022786"/>
    </source>
</evidence>
<dbReference type="GO" id="GO:0030247">
    <property type="term" value="F:polysaccharide binding"/>
    <property type="evidence" value="ECO:0007669"/>
    <property type="project" value="InterPro"/>
</dbReference>
<comment type="caution">
    <text evidence="17">The sequence shown here is derived from an EMBL/GenBank/DDBJ whole genome shotgun (WGS) entry which is preliminary data.</text>
</comment>
<evidence type="ECO:0000256" key="9">
    <source>
        <dbReference type="ARBA" id="ARBA00022771"/>
    </source>
</evidence>
<evidence type="ECO:0000256" key="2">
    <source>
        <dbReference type="ARBA" id="ARBA00004167"/>
    </source>
</evidence>
<proteinExistence type="inferred from homology"/>
<dbReference type="PANTHER" id="PTHR46279:SF9">
    <property type="entry name" value="OS01G0116300 PROTEIN"/>
    <property type="match status" value="1"/>
</dbReference>
<evidence type="ECO:0000259" key="16">
    <source>
        <dbReference type="Pfam" id="PF13947"/>
    </source>
</evidence>
<feature type="non-terminal residue" evidence="17">
    <location>
        <position position="1"/>
    </location>
</feature>